<evidence type="ECO:0000313" key="3">
    <source>
        <dbReference type="Proteomes" id="UP000694460"/>
    </source>
</evidence>
<sequence>MCIGAINIVFGVGGQGLHGAWLGVTGALLACQLWVVASDVRKSNRTNGLRG</sequence>
<feature type="transmembrane region" description="Helical" evidence="1">
    <location>
        <begin position="20"/>
        <end position="37"/>
    </location>
</feature>
<protein>
    <submittedName>
        <fullName evidence="2">Uncharacterized protein</fullName>
    </submittedName>
</protein>
<dbReference type="EMBL" id="JAGIOP010000001">
    <property type="protein sequence ID" value="MBP2451810.1"/>
    <property type="molecule type" value="Genomic_DNA"/>
</dbReference>
<gene>
    <name evidence="2" type="ORF">JOF57_001695</name>
</gene>
<comment type="caution">
    <text evidence="2">The sequence shown here is derived from an EMBL/GenBank/DDBJ whole genome shotgun (WGS) entry which is preliminary data.</text>
</comment>
<organism evidence="2 3">
    <name type="scientific">Mycolicibacterium lutetiense</name>
    <dbReference type="NCBI Taxonomy" id="1641992"/>
    <lineage>
        <taxon>Bacteria</taxon>
        <taxon>Bacillati</taxon>
        <taxon>Actinomycetota</taxon>
        <taxon>Actinomycetes</taxon>
        <taxon>Mycobacteriales</taxon>
        <taxon>Mycobacteriaceae</taxon>
        <taxon>Mycolicibacterium</taxon>
    </lineage>
</organism>
<evidence type="ECO:0000256" key="1">
    <source>
        <dbReference type="SAM" id="Phobius"/>
    </source>
</evidence>
<keyword evidence="3" id="KW-1185">Reference proteome</keyword>
<keyword evidence="1" id="KW-0812">Transmembrane</keyword>
<keyword evidence="1" id="KW-0472">Membrane</keyword>
<proteinExistence type="predicted"/>
<keyword evidence="1" id="KW-1133">Transmembrane helix</keyword>
<evidence type="ECO:0000313" key="2">
    <source>
        <dbReference type="EMBL" id="MBP2451810.1"/>
    </source>
</evidence>
<dbReference type="Proteomes" id="UP000694460">
    <property type="component" value="Unassembled WGS sequence"/>
</dbReference>
<accession>A0ABS4ZQU5</accession>
<name>A0ABS4ZQU5_9MYCO</name>
<reference evidence="2 3" key="1">
    <citation type="submission" date="2021-03" db="EMBL/GenBank/DDBJ databases">
        <title>Sequencing the genomes of 1000 actinobacteria strains.</title>
        <authorList>
            <person name="Klenk H.-P."/>
        </authorList>
    </citation>
    <scope>NUCLEOTIDE SEQUENCE [LARGE SCALE GENOMIC DNA]</scope>
    <source>
        <strain evidence="2 3">DSM 46713</strain>
    </source>
</reference>